<dbReference type="InterPro" id="IPR036277">
    <property type="entry name" value="SMC_hinge_sf"/>
</dbReference>
<evidence type="ECO:0000313" key="11">
    <source>
        <dbReference type="Proteomes" id="UP000887540"/>
    </source>
</evidence>
<dbReference type="Proteomes" id="UP000887540">
    <property type="component" value="Unplaced"/>
</dbReference>
<dbReference type="SMART" id="SM00968">
    <property type="entry name" value="SMC_hinge"/>
    <property type="match status" value="1"/>
</dbReference>
<dbReference type="PANTHER" id="PTHR43977">
    <property type="entry name" value="STRUCTURAL MAINTENANCE OF CHROMOSOMES PROTEIN 3"/>
    <property type="match status" value="1"/>
</dbReference>
<keyword evidence="3" id="KW-0132">Cell division</keyword>
<evidence type="ECO:0000256" key="1">
    <source>
        <dbReference type="ARBA" id="ARBA00004123"/>
    </source>
</evidence>
<comment type="subcellular location">
    <subcellularLocation>
        <location evidence="1 8">Nucleus</location>
    </subcellularLocation>
</comment>
<dbReference type="GO" id="GO:0005694">
    <property type="term" value="C:chromosome"/>
    <property type="evidence" value="ECO:0007669"/>
    <property type="project" value="InterPro"/>
</dbReference>
<feature type="domain" description="SMC hinge" evidence="10">
    <location>
        <begin position="551"/>
        <end position="666"/>
    </location>
</feature>
<evidence type="ECO:0000313" key="12">
    <source>
        <dbReference type="WBParaSite" id="ACRNAN_Path_1599.g6224.t1"/>
    </source>
</evidence>
<keyword evidence="4" id="KW-0498">Mitosis</keyword>
<dbReference type="InterPro" id="IPR024704">
    <property type="entry name" value="SMC"/>
</dbReference>
<dbReference type="SUPFAM" id="SSF52540">
    <property type="entry name" value="P-loop containing nucleoside triphosphate hydrolases"/>
    <property type="match status" value="1"/>
</dbReference>
<dbReference type="AlphaFoldDB" id="A0A914C2L4"/>
<feature type="coiled-coil region" evidence="9">
    <location>
        <begin position="698"/>
        <end position="860"/>
    </location>
</feature>
<feature type="coiled-coil region" evidence="9">
    <location>
        <begin position="204"/>
        <end position="521"/>
    </location>
</feature>
<evidence type="ECO:0000256" key="9">
    <source>
        <dbReference type="SAM" id="Coils"/>
    </source>
</evidence>
<dbReference type="WBParaSite" id="ACRNAN_Path_1599.g6224.t1">
    <property type="protein sequence ID" value="ACRNAN_Path_1599.g6224.t1"/>
    <property type="gene ID" value="ACRNAN_Path_1599.g6224"/>
</dbReference>
<dbReference type="InterPro" id="IPR003395">
    <property type="entry name" value="RecF/RecN/SMC_N"/>
</dbReference>
<dbReference type="Gene3D" id="3.40.50.300">
    <property type="entry name" value="P-loop containing nucleotide triphosphate hydrolases"/>
    <property type="match status" value="2"/>
</dbReference>
<dbReference type="Pfam" id="PF06470">
    <property type="entry name" value="SMC_hinge"/>
    <property type="match status" value="1"/>
</dbReference>
<dbReference type="GO" id="GO:0032991">
    <property type="term" value="C:protein-containing complex"/>
    <property type="evidence" value="ECO:0007669"/>
    <property type="project" value="UniProtKB-ARBA"/>
</dbReference>
<evidence type="ECO:0000256" key="5">
    <source>
        <dbReference type="ARBA" id="ARBA00023054"/>
    </source>
</evidence>
<proteinExistence type="inferred from homology"/>
<keyword evidence="5 9" id="KW-0175">Coiled coil</keyword>
<evidence type="ECO:0000256" key="7">
    <source>
        <dbReference type="ARBA" id="ARBA00023306"/>
    </source>
</evidence>
<sequence length="1224" mass="141996">MYIKEINITGFRSYRELTSISNFSPTHNVVVGRNGSGKSNFFSAIQFVIGEETHLSQEQRQAILHESVGARITTAKVEIVFDNSDRRIPSVESDEVRVSRQIGNKKDQYFIDNKPVNRSDINNLMESAGFSKSNPYYIINNLMESAGFSKSNPYYIVKQGKINELATAPDAYRLKLLREVAGTRVYDEKKEESLKLFHETDLKLSKSETLLGFMEERLKKLEEEKEDLKEYQKWDKMKRAIEYTIYDLEVQEARKKIDKLSNQRDQLNSEQNRLETDLMKIQKNIIRVESDLRKLEARFKGVKEERDSLLADQAERTVKKTELELQVKDLQEDVDKERSSRDNAEELLEQLKQEIASREEEIRQLEPEYQRLMTEEAQLAADIRIAEQACKELSAKQGHQERFKSQGDRDRYLQREVKFLQQQKGESEAQITEIERSMREEEEESNTMQNRLMELQISITENMSKMDNLSQRYSSLKAKLDQASTAHMNATRQEKHARETLMAAQTEVNQAENDLRRLTSKPIMEGINSVRAVINQFKERNQNGRNNDVINGYYGCVIDLIDCDHIYYQAIEVTAESRLFYHVVETDKIAMKILDQINRQEMRGEVNFFPLNRVVAKPKKFPNDPDARATLDPNVLKYDEKFDMVMRNIFATTVIVRDLKAGSRVSKQENFDCVTLDGDQVSRRGPMTGGYMDVKRSRLECSRAIRDANIERANLEKNVDAASQNTAKCATEADVTRRELQQIEMDMSQLRQEHRTITDAKRQISEQVNRRNLTREPRTQQLLSLRNRLRELEAHMDSLNAQIGQTMHSQLTPEEMAKIEQFESQIKSNQERITQVTKQRIELENKKHRAENQLQTNLLRRRENLSAKIQDISVEEKRHRLSSAYAELKLVNERLSQIMSRLAEVDENLIEYDEESRKLNSELEKHQEQKRELDNQISELAKQADALCTKVAAYQSKREESSKKIREIGLMPTDGLGKYQNLSLKQLDKKLTECMNELKKYENVNKKALDQFVRANTQKEALSKQVDEMRRGKESIEDLMNVLENRKYETLQLTFKQVAKNFEEVFKKLVPPGDGKIVIKTHDPSTDSISNDTNVPQFERYSGVGIRVSFTGGSETKEMQHLSGGQKSLVALALIFAIQKCDPAPFYLFDEIDAALDAEHRRSVAQMIHELSERAQFITTTFRPELLESAEKFFGVRFRNKISYIDPVTKDQAADFIQDDQTHS</sequence>
<dbReference type="GO" id="GO:0051276">
    <property type="term" value="P:chromosome organization"/>
    <property type="evidence" value="ECO:0007669"/>
    <property type="project" value="InterPro"/>
</dbReference>
<accession>A0A914C2L4</accession>
<dbReference type="GO" id="GO:0016887">
    <property type="term" value="F:ATP hydrolysis activity"/>
    <property type="evidence" value="ECO:0007669"/>
    <property type="project" value="InterPro"/>
</dbReference>
<dbReference type="GO" id="GO:0005524">
    <property type="term" value="F:ATP binding"/>
    <property type="evidence" value="ECO:0007669"/>
    <property type="project" value="InterPro"/>
</dbReference>
<keyword evidence="7" id="KW-0131">Cell cycle</keyword>
<evidence type="ECO:0000256" key="2">
    <source>
        <dbReference type="ARBA" id="ARBA00005917"/>
    </source>
</evidence>
<name>A0A914C2L4_9BILA</name>
<dbReference type="GO" id="GO:0051301">
    <property type="term" value="P:cell division"/>
    <property type="evidence" value="ECO:0007669"/>
    <property type="project" value="UniProtKB-KW"/>
</dbReference>
<dbReference type="Gene3D" id="3.30.70.1620">
    <property type="match status" value="1"/>
</dbReference>
<organism evidence="11 12">
    <name type="scientific">Acrobeloides nanus</name>
    <dbReference type="NCBI Taxonomy" id="290746"/>
    <lineage>
        <taxon>Eukaryota</taxon>
        <taxon>Metazoa</taxon>
        <taxon>Ecdysozoa</taxon>
        <taxon>Nematoda</taxon>
        <taxon>Chromadorea</taxon>
        <taxon>Rhabditida</taxon>
        <taxon>Tylenchina</taxon>
        <taxon>Cephalobomorpha</taxon>
        <taxon>Cephaloboidea</taxon>
        <taxon>Cephalobidae</taxon>
        <taxon>Acrobeloides</taxon>
    </lineage>
</organism>
<keyword evidence="11" id="KW-1185">Reference proteome</keyword>
<dbReference type="Gene3D" id="1.10.287.1490">
    <property type="match status" value="1"/>
</dbReference>
<reference evidence="12" key="1">
    <citation type="submission" date="2022-11" db="UniProtKB">
        <authorList>
            <consortium name="WormBaseParasite"/>
        </authorList>
    </citation>
    <scope>IDENTIFICATION</scope>
</reference>
<dbReference type="Pfam" id="PF02463">
    <property type="entry name" value="SMC_N"/>
    <property type="match status" value="1"/>
</dbReference>
<evidence type="ECO:0000259" key="10">
    <source>
        <dbReference type="SMART" id="SM00968"/>
    </source>
</evidence>
<dbReference type="Gene3D" id="1.20.1060.20">
    <property type="match status" value="1"/>
</dbReference>
<evidence type="ECO:0000256" key="4">
    <source>
        <dbReference type="ARBA" id="ARBA00022776"/>
    </source>
</evidence>
<dbReference type="InterPro" id="IPR010935">
    <property type="entry name" value="SMC_hinge"/>
</dbReference>
<dbReference type="FunFam" id="3.40.50.300:FF:000370">
    <property type="entry name" value="Structural maintenance of chromosomes 3"/>
    <property type="match status" value="1"/>
</dbReference>
<dbReference type="PIRSF" id="PIRSF005719">
    <property type="entry name" value="SMC"/>
    <property type="match status" value="1"/>
</dbReference>
<feature type="coiled-coil region" evidence="9">
    <location>
        <begin position="888"/>
        <end position="950"/>
    </location>
</feature>
<evidence type="ECO:0000256" key="6">
    <source>
        <dbReference type="ARBA" id="ARBA00023242"/>
    </source>
</evidence>
<keyword evidence="6 8" id="KW-0539">Nucleus</keyword>
<dbReference type="InterPro" id="IPR027417">
    <property type="entry name" value="P-loop_NTPase"/>
</dbReference>
<evidence type="ECO:0000256" key="3">
    <source>
        <dbReference type="ARBA" id="ARBA00022618"/>
    </source>
</evidence>
<dbReference type="InterPro" id="IPR041741">
    <property type="entry name" value="SMC3_ABC_euk"/>
</dbReference>
<dbReference type="CDD" id="cd03272">
    <property type="entry name" value="ABC_SMC3_euk"/>
    <property type="match status" value="1"/>
</dbReference>
<dbReference type="SUPFAM" id="SSF75553">
    <property type="entry name" value="Smc hinge domain"/>
    <property type="match status" value="1"/>
</dbReference>
<feature type="coiled-coil region" evidence="9">
    <location>
        <begin position="984"/>
        <end position="1046"/>
    </location>
</feature>
<protein>
    <recommendedName>
        <fullName evidence="8">Structural maintenance of chromosomes protein</fullName>
    </recommendedName>
</protein>
<evidence type="ECO:0000256" key="8">
    <source>
        <dbReference type="PIRNR" id="PIRNR005719"/>
    </source>
</evidence>
<comment type="similarity">
    <text evidence="2">Belongs to the SMC family. SMC3 subfamily.</text>
</comment>
<dbReference type="SUPFAM" id="SSF57997">
    <property type="entry name" value="Tropomyosin"/>
    <property type="match status" value="1"/>
</dbReference>
<dbReference type="GO" id="GO:0005634">
    <property type="term" value="C:nucleus"/>
    <property type="evidence" value="ECO:0007669"/>
    <property type="project" value="UniProtKB-SubCell"/>
</dbReference>